<feature type="compositionally biased region" description="Basic and acidic residues" evidence="1">
    <location>
        <begin position="525"/>
        <end position="534"/>
    </location>
</feature>
<feature type="compositionally biased region" description="Basic and acidic residues" evidence="1">
    <location>
        <begin position="487"/>
        <end position="496"/>
    </location>
</feature>
<dbReference type="AlphaFoldDB" id="A0A9P5TKB2"/>
<feature type="compositionally biased region" description="Basic and acidic residues" evidence="1">
    <location>
        <begin position="506"/>
        <end position="518"/>
    </location>
</feature>
<keyword evidence="2" id="KW-0472">Membrane</keyword>
<name>A0A9P5TKB2_GYMJU</name>
<feature type="region of interest" description="Disordered" evidence="1">
    <location>
        <begin position="366"/>
        <end position="411"/>
    </location>
</feature>
<feature type="transmembrane region" description="Helical" evidence="2">
    <location>
        <begin position="188"/>
        <end position="209"/>
    </location>
</feature>
<evidence type="ECO:0000313" key="3">
    <source>
        <dbReference type="EMBL" id="KAF8886608.1"/>
    </source>
</evidence>
<evidence type="ECO:0000313" key="4">
    <source>
        <dbReference type="Proteomes" id="UP000724874"/>
    </source>
</evidence>
<gene>
    <name evidence="3" type="ORF">CPB84DRAFT_1539785</name>
</gene>
<dbReference type="OrthoDB" id="3062801at2759"/>
<reference evidence="3" key="1">
    <citation type="submission" date="2020-11" db="EMBL/GenBank/DDBJ databases">
        <authorList>
            <consortium name="DOE Joint Genome Institute"/>
            <person name="Ahrendt S."/>
            <person name="Riley R."/>
            <person name="Andreopoulos W."/>
            <person name="LaButti K."/>
            <person name="Pangilinan J."/>
            <person name="Ruiz-duenas F.J."/>
            <person name="Barrasa J.M."/>
            <person name="Sanchez-Garcia M."/>
            <person name="Camarero S."/>
            <person name="Miyauchi S."/>
            <person name="Serrano A."/>
            <person name="Linde D."/>
            <person name="Babiker R."/>
            <person name="Drula E."/>
            <person name="Ayuso-Fernandez I."/>
            <person name="Pacheco R."/>
            <person name="Padilla G."/>
            <person name="Ferreira P."/>
            <person name="Barriuso J."/>
            <person name="Kellner H."/>
            <person name="Castanera R."/>
            <person name="Alfaro M."/>
            <person name="Ramirez L."/>
            <person name="Pisabarro A.G."/>
            <person name="Kuo A."/>
            <person name="Tritt A."/>
            <person name="Lipzen A."/>
            <person name="He G."/>
            <person name="Yan M."/>
            <person name="Ng V."/>
            <person name="Cullen D."/>
            <person name="Martin F."/>
            <person name="Rosso M.-N."/>
            <person name="Henrissat B."/>
            <person name="Hibbett D."/>
            <person name="Martinez A.T."/>
            <person name="Grigoriev I.V."/>
        </authorList>
    </citation>
    <scope>NUCLEOTIDE SEQUENCE</scope>
    <source>
        <strain evidence="3">AH 44721</strain>
    </source>
</reference>
<protein>
    <submittedName>
        <fullName evidence="3">Uncharacterized protein</fullName>
    </submittedName>
</protein>
<feature type="region of interest" description="Disordered" evidence="1">
    <location>
        <begin position="485"/>
        <end position="543"/>
    </location>
</feature>
<feature type="compositionally biased region" description="Polar residues" evidence="1">
    <location>
        <begin position="391"/>
        <end position="411"/>
    </location>
</feature>
<sequence>MVHVEYSGPVEMEPPAPEATTPSIKAYITAFSLDVVPRQLYLYMLLRLPSLYYSRVTRIFEEAQMSMPMIKQGILDAAKAKAEGGYYDVPMPVPMGPGLGGGQNGWVEDKKGPGNGAAVMSHPNLPWAYWEPPPESAAYSHLQTTWEAFIDSLQREWKTLNIISVLLLSAILTILQIPAAAADPLTRYAALLSMICALMSLLYGCIYIIRFGTMRKTYKGAEWAEEAQKSRTGIFWNVWVMLAMPATWLAWSMILYIVTIMSFVWRTTPFSEPSVVEETSAQILIPRIIISLVVALGLVYFFLIAATLRKYGDMMDRAWQRQIWGWMKDGVGAAGASDDRDQGDAWGYGYDLNAFGDRRRRVYSWDTRSARPDPQESKHETDGYARRGFEQSGSRHSPTRKASSGFLNDNANADYFNTNTVEVDRPRRSSVQSINSQPTRLSAFVGIPNADINASIAHQPFPDNVQNAEPIVAKSVISVESSLPRKLANDPDDISRKPSLTVDAQNIKDVRSSAKSKDNGSPSGSRREDHDKDPFSGSSASPGLDVHLVHRALV</sequence>
<feature type="transmembrane region" description="Helical" evidence="2">
    <location>
        <begin position="238"/>
        <end position="264"/>
    </location>
</feature>
<dbReference type="Proteomes" id="UP000724874">
    <property type="component" value="Unassembled WGS sequence"/>
</dbReference>
<comment type="caution">
    <text evidence="3">The sequence shown here is derived from an EMBL/GenBank/DDBJ whole genome shotgun (WGS) entry which is preliminary data.</text>
</comment>
<feature type="transmembrane region" description="Helical" evidence="2">
    <location>
        <begin position="160"/>
        <end position="182"/>
    </location>
</feature>
<keyword evidence="2" id="KW-0812">Transmembrane</keyword>
<dbReference type="EMBL" id="JADNYJ010000095">
    <property type="protein sequence ID" value="KAF8886608.1"/>
    <property type="molecule type" value="Genomic_DNA"/>
</dbReference>
<accession>A0A9P5TKB2</accession>
<feature type="compositionally biased region" description="Basic and acidic residues" evidence="1">
    <location>
        <begin position="368"/>
        <end position="389"/>
    </location>
</feature>
<feature type="transmembrane region" description="Helical" evidence="2">
    <location>
        <begin position="284"/>
        <end position="308"/>
    </location>
</feature>
<keyword evidence="2" id="KW-1133">Transmembrane helix</keyword>
<proteinExistence type="predicted"/>
<evidence type="ECO:0000256" key="1">
    <source>
        <dbReference type="SAM" id="MobiDB-lite"/>
    </source>
</evidence>
<keyword evidence="4" id="KW-1185">Reference proteome</keyword>
<organism evidence="3 4">
    <name type="scientific">Gymnopilus junonius</name>
    <name type="common">Spectacular rustgill mushroom</name>
    <name type="synonym">Gymnopilus spectabilis subsp. junonius</name>
    <dbReference type="NCBI Taxonomy" id="109634"/>
    <lineage>
        <taxon>Eukaryota</taxon>
        <taxon>Fungi</taxon>
        <taxon>Dikarya</taxon>
        <taxon>Basidiomycota</taxon>
        <taxon>Agaricomycotina</taxon>
        <taxon>Agaricomycetes</taxon>
        <taxon>Agaricomycetidae</taxon>
        <taxon>Agaricales</taxon>
        <taxon>Agaricineae</taxon>
        <taxon>Hymenogastraceae</taxon>
        <taxon>Gymnopilus</taxon>
    </lineage>
</organism>
<evidence type="ECO:0000256" key="2">
    <source>
        <dbReference type="SAM" id="Phobius"/>
    </source>
</evidence>